<dbReference type="AlphaFoldDB" id="A0A2H3AWV4"/>
<dbReference type="EMBL" id="KZ293460">
    <property type="protein sequence ID" value="PBK63199.1"/>
    <property type="molecule type" value="Genomic_DNA"/>
</dbReference>
<evidence type="ECO:0000313" key="2">
    <source>
        <dbReference type="Proteomes" id="UP000218334"/>
    </source>
</evidence>
<sequence>MRPDDTQTDGTGCSAATSRKITPTIFPFVVRLRGSKHRDPIAPLFTIKMAIHVEFEHTLLILPPELYNEMPRHQTPKSMLRKTSSLDISGAIPVVEEIGITPAHLGGGAHPLPIPQTKPPWEDYISIFPPPSFSLRPLMRETLTY</sequence>
<name>A0A2H3AWV4_9AGAR</name>
<proteinExistence type="predicted"/>
<evidence type="ECO:0000313" key="1">
    <source>
        <dbReference type="EMBL" id="PBK63199.1"/>
    </source>
</evidence>
<keyword evidence="2" id="KW-1185">Reference proteome</keyword>
<protein>
    <submittedName>
        <fullName evidence="1">Uncharacterized protein</fullName>
    </submittedName>
</protein>
<accession>A0A2H3AWV4</accession>
<dbReference type="Proteomes" id="UP000218334">
    <property type="component" value="Unassembled WGS sequence"/>
</dbReference>
<organism evidence="1 2">
    <name type="scientific">Armillaria solidipes</name>
    <dbReference type="NCBI Taxonomy" id="1076256"/>
    <lineage>
        <taxon>Eukaryota</taxon>
        <taxon>Fungi</taxon>
        <taxon>Dikarya</taxon>
        <taxon>Basidiomycota</taxon>
        <taxon>Agaricomycotina</taxon>
        <taxon>Agaricomycetes</taxon>
        <taxon>Agaricomycetidae</taxon>
        <taxon>Agaricales</taxon>
        <taxon>Marasmiineae</taxon>
        <taxon>Physalacriaceae</taxon>
        <taxon>Armillaria</taxon>
    </lineage>
</organism>
<gene>
    <name evidence="1" type="ORF">ARMSODRAFT_1024228</name>
</gene>
<reference evidence="2" key="1">
    <citation type="journal article" date="2017" name="Nat. Ecol. Evol.">
        <title>Genome expansion and lineage-specific genetic innovations in the forest pathogenic fungi Armillaria.</title>
        <authorList>
            <person name="Sipos G."/>
            <person name="Prasanna A.N."/>
            <person name="Walter M.C."/>
            <person name="O'Connor E."/>
            <person name="Balint B."/>
            <person name="Krizsan K."/>
            <person name="Kiss B."/>
            <person name="Hess J."/>
            <person name="Varga T."/>
            <person name="Slot J."/>
            <person name="Riley R."/>
            <person name="Boka B."/>
            <person name="Rigling D."/>
            <person name="Barry K."/>
            <person name="Lee J."/>
            <person name="Mihaltcheva S."/>
            <person name="LaButti K."/>
            <person name="Lipzen A."/>
            <person name="Waldron R."/>
            <person name="Moloney N.M."/>
            <person name="Sperisen C."/>
            <person name="Kredics L."/>
            <person name="Vagvoelgyi C."/>
            <person name="Patrignani A."/>
            <person name="Fitzpatrick D."/>
            <person name="Nagy I."/>
            <person name="Doyle S."/>
            <person name="Anderson J.B."/>
            <person name="Grigoriev I.V."/>
            <person name="Gueldener U."/>
            <person name="Muensterkoetter M."/>
            <person name="Nagy L.G."/>
        </authorList>
    </citation>
    <scope>NUCLEOTIDE SEQUENCE [LARGE SCALE GENOMIC DNA]</scope>
    <source>
        <strain evidence="2">28-4</strain>
    </source>
</reference>